<dbReference type="RefSeq" id="WP_136402396.1">
    <property type="nucleotide sequence ID" value="NZ_SSNZ01000002.1"/>
</dbReference>
<sequence length="228" mass="26297">MSKIPVYLMPGMAANPTIFENIKLPEDQFEVHWLEWFLPESKESLETYAKRMAEKITDENPVLIGVSFGGILVQEIARIIPVRKTIIISSVKTNVEFPKRMKFAKTTKAYKLIPTGMFANIEVLAKYAFGETAKSRIKLYEKFLSMRDKRYLDWALETIISWDRKVADDKIVHIHGDADEVFPIKYIHDAIIIKGGTHVMIINKYRWLNSHLPAIILGENTIKNTEDE</sequence>
<dbReference type="EMBL" id="SSNZ01000002">
    <property type="protein sequence ID" value="THF51411.1"/>
    <property type="molecule type" value="Genomic_DNA"/>
</dbReference>
<evidence type="ECO:0000313" key="1">
    <source>
        <dbReference type="EMBL" id="THF51411.1"/>
    </source>
</evidence>
<organism evidence="1 2">
    <name type="scientific">Flavobacterium supellecticarium</name>
    <dbReference type="NCBI Taxonomy" id="2565924"/>
    <lineage>
        <taxon>Bacteria</taxon>
        <taxon>Pseudomonadati</taxon>
        <taxon>Bacteroidota</taxon>
        <taxon>Flavobacteriia</taxon>
        <taxon>Flavobacteriales</taxon>
        <taxon>Flavobacteriaceae</taxon>
        <taxon>Flavobacterium</taxon>
    </lineage>
</organism>
<gene>
    <name evidence="1" type="ORF">E6C50_06515</name>
</gene>
<dbReference type="OrthoDB" id="659408at2"/>
<dbReference type="SUPFAM" id="SSF53474">
    <property type="entry name" value="alpha/beta-Hydrolases"/>
    <property type="match status" value="1"/>
</dbReference>
<comment type="caution">
    <text evidence="1">The sequence shown here is derived from an EMBL/GenBank/DDBJ whole genome shotgun (WGS) entry which is preliminary data.</text>
</comment>
<accession>A0A4S3ZZK2</accession>
<dbReference type="Proteomes" id="UP000307507">
    <property type="component" value="Unassembled WGS sequence"/>
</dbReference>
<dbReference type="AlphaFoldDB" id="A0A4S3ZZK2"/>
<evidence type="ECO:0000313" key="2">
    <source>
        <dbReference type="Proteomes" id="UP000307507"/>
    </source>
</evidence>
<name>A0A4S3ZZK2_9FLAO</name>
<protein>
    <submittedName>
        <fullName evidence="1">Alpha/beta hydrolase</fullName>
    </submittedName>
</protein>
<dbReference type="GO" id="GO:0016787">
    <property type="term" value="F:hydrolase activity"/>
    <property type="evidence" value="ECO:0007669"/>
    <property type="project" value="UniProtKB-KW"/>
</dbReference>
<keyword evidence="1" id="KW-0378">Hydrolase</keyword>
<proteinExistence type="predicted"/>
<dbReference type="Gene3D" id="3.40.50.1820">
    <property type="entry name" value="alpha/beta hydrolase"/>
    <property type="match status" value="1"/>
</dbReference>
<reference evidence="1 2" key="1">
    <citation type="submission" date="2019-04" db="EMBL/GenBank/DDBJ databases">
        <title>Flavobacterium sp. nov. isolated from construction timber.</title>
        <authorList>
            <person name="Lin S.-Y."/>
            <person name="Chang C.-T."/>
            <person name="Young C.-C."/>
        </authorList>
    </citation>
    <scope>NUCLEOTIDE SEQUENCE [LARGE SCALE GENOMIC DNA]</scope>
    <source>
        <strain evidence="1 2">CC-CTC003</strain>
    </source>
</reference>
<dbReference type="InterPro" id="IPR029058">
    <property type="entry name" value="AB_hydrolase_fold"/>
</dbReference>
<keyword evidence="2" id="KW-1185">Reference proteome</keyword>